<organism evidence="1 2">
    <name type="scientific">Candidatus Kaiserbacteria bacterium RIFCSPLOWO2_12_FULL_45_26</name>
    <dbReference type="NCBI Taxonomy" id="1798525"/>
    <lineage>
        <taxon>Bacteria</taxon>
        <taxon>Candidatus Kaiseribacteriota</taxon>
    </lineage>
</organism>
<dbReference type="GO" id="GO:0003677">
    <property type="term" value="F:DNA binding"/>
    <property type="evidence" value="ECO:0007669"/>
    <property type="project" value="InterPro"/>
</dbReference>
<name>A0A1F6FG73_9BACT</name>
<comment type="caution">
    <text evidence="1">The sequence shown here is derived from an EMBL/GenBank/DDBJ whole genome shotgun (WGS) entry which is preliminary data.</text>
</comment>
<accession>A0A1F6FG73</accession>
<protein>
    <submittedName>
        <fullName evidence="1">Transporter</fullName>
    </submittedName>
</protein>
<evidence type="ECO:0000313" key="2">
    <source>
        <dbReference type="Proteomes" id="UP000177325"/>
    </source>
</evidence>
<dbReference type="STRING" id="1798525.A3G90_02045"/>
<dbReference type="AlphaFoldDB" id="A0A1F6FG73"/>
<proteinExistence type="predicted"/>
<evidence type="ECO:0000313" key="1">
    <source>
        <dbReference type="EMBL" id="OGG84841.1"/>
    </source>
</evidence>
<dbReference type="Gene3D" id="1.10.720.30">
    <property type="entry name" value="SAP domain"/>
    <property type="match status" value="1"/>
</dbReference>
<reference evidence="1 2" key="1">
    <citation type="journal article" date="2016" name="Nat. Commun.">
        <title>Thousands of microbial genomes shed light on interconnected biogeochemical processes in an aquifer system.</title>
        <authorList>
            <person name="Anantharaman K."/>
            <person name="Brown C.T."/>
            <person name="Hug L.A."/>
            <person name="Sharon I."/>
            <person name="Castelle C.J."/>
            <person name="Probst A.J."/>
            <person name="Thomas B.C."/>
            <person name="Singh A."/>
            <person name="Wilkins M.J."/>
            <person name="Karaoz U."/>
            <person name="Brodie E.L."/>
            <person name="Williams K.H."/>
            <person name="Hubbard S.S."/>
            <person name="Banfield J.F."/>
        </authorList>
    </citation>
    <scope>NUCLEOTIDE SEQUENCE [LARGE SCALE GENOMIC DNA]</scope>
</reference>
<dbReference type="InterPro" id="IPR036361">
    <property type="entry name" value="SAP_dom_sf"/>
</dbReference>
<gene>
    <name evidence="1" type="ORF">A3G90_02045</name>
</gene>
<dbReference type="InterPro" id="IPR018668">
    <property type="entry name" value="DNA-binding_VF530-like"/>
</dbReference>
<dbReference type="Pfam" id="PF09905">
    <property type="entry name" value="VF530"/>
    <property type="match status" value="1"/>
</dbReference>
<sequence length="81" mass="9375">MTTLQPKNPLHGITLKAILETLVEEYGFEELGSKIKIKCFIDKPSINSSLVFLRKTPWARTKVENLYIWTNKKRLAKSKVK</sequence>
<dbReference type="EMBL" id="MFMM01000001">
    <property type="protein sequence ID" value="OGG84841.1"/>
    <property type="molecule type" value="Genomic_DNA"/>
</dbReference>
<dbReference type="Proteomes" id="UP000177325">
    <property type="component" value="Unassembled WGS sequence"/>
</dbReference>